<reference evidence="3" key="2">
    <citation type="submission" date="2019-06" db="EMBL/GenBank/DDBJ databases">
        <title>Genomics analysis of Aphanomyces spp. identifies a new class of oomycete effector associated with host adaptation.</title>
        <authorList>
            <person name="Gaulin E."/>
        </authorList>
    </citation>
    <scope>NUCLEOTIDE SEQUENCE</scope>
    <source>
        <strain evidence="3">CBS 578.67</strain>
    </source>
</reference>
<evidence type="ECO:0000259" key="2">
    <source>
        <dbReference type="Pfam" id="PF08031"/>
    </source>
</evidence>
<gene>
    <name evidence="4" type="primary">Aste57867_4618</name>
    <name evidence="3" type="ORF">As57867_004605</name>
    <name evidence="4" type="ORF">ASTE57867_4618</name>
</gene>
<dbReference type="OrthoDB" id="407275at2759"/>
<keyword evidence="5" id="KW-1185">Reference proteome</keyword>
<accession>A0A485KFP1</accession>
<proteinExistence type="predicted"/>
<dbReference type="GO" id="GO:0016491">
    <property type="term" value="F:oxidoreductase activity"/>
    <property type="evidence" value="ECO:0007669"/>
    <property type="project" value="InterPro"/>
</dbReference>
<organism evidence="4 5">
    <name type="scientific">Aphanomyces stellatus</name>
    <dbReference type="NCBI Taxonomy" id="120398"/>
    <lineage>
        <taxon>Eukaryota</taxon>
        <taxon>Sar</taxon>
        <taxon>Stramenopiles</taxon>
        <taxon>Oomycota</taxon>
        <taxon>Saprolegniomycetes</taxon>
        <taxon>Saprolegniales</taxon>
        <taxon>Verrucalvaceae</taxon>
        <taxon>Aphanomyces</taxon>
    </lineage>
</organism>
<reference evidence="4 5" key="1">
    <citation type="submission" date="2019-03" db="EMBL/GenBank/DDBJ databases">
        <authorList>
            <person name="Gaulin E."/>
            <person name="Dumas B."/>
        </authorList>
    </citation>
    <scope>NUCLEOTIDE SEQUENCE [LARGE SCALE GENOMIC DNA]</scope>
    <source>
        <strain evidence="4">CBS 568.67</strain>
    </source>
</reference>
<feature type="signal peptide" evidence="1">
    <location>
        <begin position="1"/>
        <end position="15"/>
    </location>
</feature>
<dbReference type="EMBL" id="CAADRA010001171">
    <property type="protein sequence ID" value="VFT81723.1"/>
    <property type="molecule type" value="Genomic_DNA"/>
</dbReference>
<dbReference type="GO" id="GO:0050660">
    <property type="term" value="F:flavin adenine dinucleotide binding"/>
    <property type="evidence" value="ECO:0007669"/>
    <property type="project" value="InterPro"/>
</dbReference>
<feature type="domain" description="Berberine/berberine-like" evidence="2">
    <location>
        <begin position="93"/>
        <end position="112"/>
    </location>
</feature>
<dbReference type="Proteomes" id="UP000332933">
    <property type="component" value="Unassembled WGS sequence"/>
</dbReference>
<dbReference type="EMBL" id="VJMH01001171">
    <property type="protein sequence ID" value="KAF0712881.1"/>
    <property type="molecule type" value="Genomic_DNA"/>
</dbReference>
<keyword evidence="1" id="KW-0732">Signal</keyword>
<dbReference type="Pfam" id="PF08031">
    <property type="entry name" value="BBE"/>
    <property type="match status" value="1"/>
</dbReference>
<dbReference type="AlphaFoldDB" id="A0A485KFP1"/>
<evidence type="ECO:0000313" key="4">
    <source>
        <dbReference type="EMBL" id="VFT81723.1"/>
    </source>
</evidence>
<sequence length="124" mass="13398">MLLCLGGAIATGVLGRPTVLSHRTNGWWLLIEAMTPDMEPTTVAKHKQWAADFQVAILAADPSAAPSSHVIADATSAEYAAVSTFDCATTQFLREVKTHYDPTNMFHMNHNILPLGDPHVQATT</sequence>
<evidence type="ECO:0000313" key="5">
    <source>
        <dbReference type="Proteomes" id="UP000332933"/>
    </source>
</evidence>
<dbReference type="InterPro" id="IPR012951">
    <property type="entry name" value="BBE"/>
</dbReference>
<evidence type="ECO:0000313" key="3">
    <source>
        <dbReference type="EMBL" id="KAF0712881.1"/>
    </source>
</evidence>
<name>A0A485KFP1_9STRA</name>
<protein>
    <submittedName>
        <fullName evidence="4">Aste57867_4618 protein</fullName>
    </submittedName>
</protein>
<feature type="chain" id="PRO_5033436807" evidence="1">
    <location>
        <begin position="16"/>
        <end position="124"/>
    </location>
</feature>
<evidence type="ECO:0000256" key="1">
    <source>
        <dbReference type="SAM" id="SignalP"/>
    </source>
</evidence>